<dbReference type="Proteomes" id="UP001165308">
    <property type="component" value="Unassembled WGS sequence"/>
</dbReference>
<reference evidence="1" key="1">
    <citation type="submission" date="2022-05" db="EMBL/GenBank/DDBJ databases">
        <title>Halomonas geminus sp. nov. and Halomonas llamarensis sp. nov. isolated from high-altitude salars of the Atacama Desert.</title>
        <authorList>
            <person name="Hintersatz C."/>
            <person name="Rojas L.A."/>
            <person name="Wei T.-S."/>
            <person name="Kutschke S."/>
            <person name="Lehmann F."/>
            <person name="Jain R."/>
            <person name="Pollmann K."/>
        </authorList>
    </citation>
    <scope>NUCLEOTIDE SEQUENCE</scope>
    <source>
        <strain evidence="1">ATCHA</strain>
    </source>
</reference>
<name>A0ABT0SNQ2_9GAMM</name>
<evidence type="ECO:0000313" key="2">
    <source>
        <dbReference type="Proteomes" id="UP001165308"/>
    </source>
</evidence>
<protein>
    <recommendedName>
        <fullName evidence="3">Transposase</fullName>
    </recommendedName>
</protein>
<evidence type="ECO:0000313" key="1">
    <source>
        <dbReference type="EMBL" id="MCL7929418.1"/>
    </source>
</evidence>
<gene>
    <name evidence="1" type="ORF">M8006_05360</name>
</gene>
<evidence type="ECO:0008006" key="3">
    <source>
        <dbReference type="Google" id="ProtNLM"/>
    </source>
</evidence>
<comment type="caution">
    <text evidence="1">The sequence shown here is derived from an EMBL/GenBank/DDBJ whole genome shotgun (WGS) entry which is preliminary data.</text>
</comment>
<accession>A0ABT0SNQ2</accession>
<proteinExistence type="predicted"/>
<organism evidence="1 2">
    <name type="scientific">Halomonas llamarensis</name>
    <dbReference type="NCBI Taxonomy" id="2945104"/>
    <lineage>
        <taxon>Bacteria</taxon>
        <taxon>Pseudomonadati</taxon>
        <taxon>Pseudomonadota</taxon>
        <taxon>Gammaproteobacteria</taxon>
        <taxon>Oceanospirillales</taxon>
        <taxon>Halomonadaceae</taxon>
        <taxon>Halomonas</taxon>
    </lineage>
</organism>
<sequence>MAHLIEPTHNERFVALLDLHFYLINVHSKRLEIVHTPPACHHCHRPAIWHLAVV</sequence>
<keyword evidence="2" id="KW-1185">Reference proteome</keyword>
<dbReference type="EMBL" id="JAMJPJ010000005">
    <property type="protein sequence ID" value="MCL7929418.1"/>
    <property type="molecule type" value="Genomic_DNA"/>
</dbReference>